<keyword evidence="2" id="KW-1185">Reference proteome</keyword>
<evidence type="ECO:0000313" key="1">
    <source>
        <dbReference type="EMBL" id="KJH69795.1"/>
    </source>
</evidence>
<dbReference type="AlphaFoldDB" id="A0A0D8ZM36"/>
<dbReference type="STRING" id="1618023.UH38_22050"/>
<name>A0A0D8ZM36_9CYAN</name>
<dbReference type="EMBL" id="JYON01000034">
    <property type="protein sequence ID" value="KJH69795.1"/>
    <property type="molecule type" value="Genomic_DNA"/>
</dbReference>
<dbReference type="Proteomes" id="UP000032452">
    <property type="component" value="Unassembled WGS sequence"/>
</dbReference>
<evidence type="ECO:0000313" key="2">
    <source>
        <dbReference type="Proteomes" id="UP000032452"/>
    </source>
</evidence>
<proteinExistence type="predicted"/>
<reference evidence="1 2" key="1">
    <citation type="submission" date="2015-02" db="EMBL/GenBank/DDBJ databases">
        <title>Draft genome of a novel marine cyanobacterium (Chroococcales) isolated from South Atlantic Ocean.</title>
        <authorList>
            <person name="Rigonato J."/>
            <person name="Alvarenga D.O."/>
            <person name="Branco L.H."/>
            <person name="Varani A.M."/>
            <person name="Brandini F.P."/>
            <person name="Fiore M.F."/>
        </authorList>
    </citation>
    <scope>NUCLEOTIDE SEQUENCE [LARGE SCALE GENOMIC DNA]</scope>
    <source>
        <strain evidence="1 2">CENA595</strain>
    </source>
</reference>
<organism evidence="1 2">
    <name type="scientific">Aliterella atlantica CENA595</name>
    <dbReference type="NCBI Taxonomy" id="1618023"/>
    <lineage>
        <taxon>Bacteria</taxon>
        <taxon>Bacillati</taxon>
        <taxon>Cyanobacteriota</taxon>
        <taxon>Cyanophyceae</taxon>
        <taxon>Chroococcidiopsidales</taxon>
        <taxon>Aliterellaceae</taxon>
        <taxon>Aliterella</taxon>
    </lineage>
</organism>
<protein>
    <submittedName>
        <fullName evidence="1">Uncharacterized protein</fullName>
    </submittedName>
</protein>
<comment type="caution">
    <text evidence="1">The sequence shown here is derived from an EMBL/GenBank/DDBJ whole genome shotgun (WGS) entry which is preliminary data.</text>
</comment>
<accession>A0A0D8ZM36</accession>
<sequence>MYKIEADKAQSMIAVIEEHRKIPQNILSHLEKAVDRHITPGETKDFYQGFLSAISLSLELQEQNLDKSEVNAALVQLMKRTSQLYLEEEHEEKI</sequence>
<gene>
    <name evidence="1" type="ORF">UH38_22050</name>
</gene>
<dbReference type="RefSeq" id="WP_045056845.1">
    <property type="nucleotide sequence ID" value="NZ_CAWMDP010000031.1"/>
</dbReference>